<dbReference type="EMBL" id="CM017688">
    <property type="protein sequence ID" value="TYH30132.1"/>
    <property type="molecule type" value="Genomic_DNA"/>
</dbReference>
<keyword evidence="2" id="KW-1185">Reference proteome</keyword>
<accession>A0A5D2HJ05</accession>
<evidence type="ECO:0000313" key="1">
    <source>
        <dbReference type="EMBL" id="TYH30132.1"/>
    </source>
</evidence>
<sequence length="74" mass="8152">MERGNGGGDVGGGRWAAFCLELGCHTDNFGLVQALNGRDGVVQHIALFHELKMLLRRDWVVHVRRVHQGTNSVS</sequence>
<dbReference type="AlphaFoldDB" id="A0A5D2HJ05"/>
<gene>
    <name evidence="1" type="ORF">ES288_A01G069400v1</name>
</gene>
<organism evidence="1 2">
    <name type="scientific">Gossypium darwinii</name>
    <name type="common">Darwin's cotton</name>
    <name type="synonym">Gossypium barbadense var. darwinii</name>
    <dbReference type="NCBI Taxonomy" id="34276"/>
    <lineage>
        <taxon>Eukaryota</taxon>
        <taxon>Viridiplantae</taxon>
        <taxon>Streptophyta</taxon>
        <taxon>Embryophyta</taxon>
        <taxon>Tracheophyta</taxon>
        <taxon>Spermatophyta</taxon>
        <taxon>Magnoliopsida</taxon>
        <taxon>eudicotyledons</taxon>
        <taxon>Gunneridae</taxon>
        <taxon>Pentapetalae</taxon>
        <taxon>rosids</taxon>
        <taxon>malvids</taxon>
        <taxon>Malvales</taxon>
        <taxon>Malvaceae</taxon>
        <taxon>Malvoideae</taxon>
        <taxon>Gossypium</taxon>
    </lineage>
</organism>
<reference evidence="1 2" key="1">
    <citation type="submission" date="2019-06" db="EMBL/GenBank/DDBJ databases">
        <title>WGS assembly of Gossypium darwinii.</title>
        <authorList>
            <person name="Chen Z.J."/>
            <person name="Sreedasyam A."/>
            <person name="Ando A."/>
            <person name="Song Q."/>
            <person name="De L."/>
            <person name="Hulse-Kemp A."/>
            <person name="Ding M."/>
            <person name="Ye W."/>
            <person name="Kirkbride R."/>
            <person name="Jenkins J."/>
            <person name="Plott C."/>
            <person name="Lovell J."/>
            <person name="Lin Y.-M."/>
            <person name="Vaughn R."/>
            <person name="Liu B."/>
            <person name="Li W."/>
            <person name="Simpson S."/>
            <person name="Scheffler B."/>
            <person name="Saski C."/>
            <person name="Grover C."/>
            <person name="Hu G."/>
            <person name="Conover J."/>
            <person name="Carlson J."/>
            <person name="Shu S."/>
            <person name="Boston L."/>
            <person name="Williams M."/>
            <person name="Peterson D."/>
            <person name="Mcgee K."/>
            <person name="Jones D."/>
            <person name="Wendel J."/>
            <person name="Stelly D."/>
            <person name="Grimwood J."/>
            <person name="Schmutz J."/>
        </authorList>
    </citation>
    <scope>NUCLEOTIDE SEQUENCE [LARGE SCALE GENOMIC DNA]</scope>
    <source>
        <strain evidence="1">1808015.09</strain>
    </source>
</reference>
<dbReference type="Proteomes" id="UP000323506">
    <property type="component" value="Chromosome A01"/>
</dbReference>
<name>A0A5D2HJ05_GOSDA</name>
<proteinExistence type="predicted"/>
<protein>
    <submittedName>
        <fullName evidence="1">Uncharacterized protein</fullName>
    </submittedName>
</protein>
<evidence type="ECO:0000313" key="2">
    <source>
        <dbReference type="Proteomes" id="UP000323506"/>
    </source>
</evidence>